<comment type="similarity">
    <text evidence="2">Belongs to the HAD-like hydrolase superfamily. CbbY/CbbZ/Gph/YieH family.</text>
</comment>
<reference evidence="6 7" key="1">
    <citation type="submission" date="2024-06" db="EMBL/GenBank/DDBJ databases">
        <title>Genomic Encyclopedia of Type Strains, Phase IV (KMG-IV): sequencing the most valuable type-strain genomes for metagenomic binning, comparative biology and taxonomic classification.</title>
        <authorList>
            <person name="Goeker M."/>
        </authorList>
    </citation>
    <scope>NUCLEOTIDE SEQUENCE [LARGE SCALE GENOMIC DNA]</scope>
    <source>
        <strain evidence="6 7">DSM 15349</strain>
    </source>
</reference>
<dbReference type="Pfam" id="PF13419">
    <property type="entry name" value="HAD_2"/>
    <property type="match status" value="1"/>
</dbReference>
<dbReference type="SFLD" id="SFLDG01135">
    <property type="entry name" value="C1.5.6:_HAD__Beta-PGM__Phospha"/>
    <property type="match status" value="1"/>
</dbReference>
<comment type="caution">
    <text evidence="6">The sequence shown here is derived from an EMBL/GenBank/DDBJ whole genome shotgun (WGS) entry which is preliminary data.</text>
</comment>
<proteinExistence type="inferred from homology"/>
<keyword evidence="7" id="KW-1185">Reference proteome</keyword>
<organism evidence="6 7">
    <name type="scientific">Streptococcus gallinaceus</name>
    <dbReference type="NCBI Taxonomy" id="165758"/>
    <lineage>
        <taxon>Bacteria</taxon>
        <taxon>Bacillati</taxon>
        <taxon>Bacillota</taxon>
        <taxon>Bacilli</taxon>
        <taxon>Lactobacillales</taxon>
        <taxon>Streptococcaceae</taxon>
        <taxon>Streptococcus</taxon>
    </lineage>
</organism>
<dbReference type="Proteomes" id="UP001549055">
    <property type="component" value="Unassembled WGS sequence"/>
</dbReference>
<dbReference type="EMBL" id="JBEPMK010000004">
    <property type="protein sequence ID" value="MET3644681.1"/>
    <property type="molecule type" value="Genomic_DNA"/>
</dbReference>
<evidence type="ECO:0000313" key="7">
    <source>
        <dbReference type="Proteomes" id="UP001549055"/>
    </source>
</evidence>
<dbReference type="InterPro" id="IPR036412">
    <property type="entry name" value="HAD-like_sf"/>
</dbReference>
<dbReference type="SFLD" id="SFLDG01129">
    <property type="entry name" value="C1.5:_HAD__Beta-PGM__Phosphata"/>
    <property type="match status" value="1"/>
</dbReference>
<dbReference type="PANTHER" id="PTHR46193:SF18">
    <property type="entry name" value="HEXITOL PHOSPHATASE B"/>
    <property type="match status" value="1"/>
</dbReference>
<keyword evidence="4" id="KW-0460">Magnesium</keyword>
<dbReference type="Gene3D" id="3.40.50.1000">
    <property type="entry name" value="HAD superfamily/HAD-like"/>
    <property type="match status" value="1"/>
</dbReference>
<evidence type="ECO:0000256" key="3">
    <source>
        <dbReference type="ARBA" id="ARBA00022723"/>
    </source>
</evidence>
<dbReference type="PRINTS" id="PR00413">
    <property type="entry name" value="HADHALOGNASE"/>
</dbReference>
<dbReference type="InterPro" id="IPR006439">
    <property type="entry name" value="HAD-SF_hydro_IA"/>
</dbReference>
<keyword evidence="3" id="KW-0479">Metal-binding</keyword>
<dbReference type="PANTHER" id="PTHR46193">
    <property type="entry name" value="6-PHOSPHOGLUCONATE PHOSPHATASE"/>
    <property type="match status" value="1"/>
</dbReference>
<dbReference type="Gene3D" id="1.10.150.240">
    <property type="entry name" value="Putative phosphatase, domain 2"/>
    <property type="match status" value="1"/>
</dbReference>
<dbReference type="InterPro" id="IPR023214">
    <property type="entry name" value="HAD_sf"/>
</dbReference>
<dbReference type="CDD" id="cd07505">
    <property type="entry name" value="HAD_BPGM-like"/>
    <property type="match status" value="1"/>
</dbReference>
<evidence type="ECO:0000313" key="6">
    <source>
        <dbReference type="EMBL" id="MET3644681.1"/>
    </source>
</evidence>
<dbReference type="NCBIfam" id="TIGR01509">
    <property type="entry name" value="HAD-SF-IA-v3"/>
    <property type="match status" value="1"/>
</dbReference>
<comment type="cofactor">
    <cofactor evidence="1">
        <name>Mg(2+)</name>
        <dbReference type="ChEBI" id="CHEBI:18420"/>
    </cofactor>
</comment>
<dbReference type="InterPro" id="IPR041492">
    <property type="entry name" value="HAD_2"/>
</dbReference>
<dbReference type="RefSeq" id="WP_253365114.1">
    <property type="nucleotide sequence ID" value="NZ_JALJXU010000005.1"/>
</dbReference>
<keyword evidence="5" id="KW-0119">Carbohydrate metabolism</keyword>
<evidence type="ECO:0000256" key="4">
    <source>
        <dbReference type="ARBA" id="ARBA00022842"/>
    </source>
</evidence>
<dbReference type="SFLD" id="SFLDS00003">
    <property type="entry name" value="Haloacid_Dehalogenase"/>
    <property type="match status" value="1"/>
</dbReference>
<dbReference type="InterPro" id="IPR023198">
    <property type="entry name" value="PGP-like_dom2"/>
</dbReference>
<sequence length="216" mass="24257">MTYKGIIFDMDGVLFDTENFYHQRRRAFFASKGISIDHLPPAIFVGGKSGQVWELILQDSPVDWDIEQLSQEYAAYKEKHPIPYKELIFPDTRESLKALVEMGLDLVIGSNTEKEYVQMAIEEAGIAPYFKTVFSGADCPAYKPDPAVYQKAQAFLAYDASEVLVIEDSAKGIQAAVSAGLEVWAIEDTELGMDQSQANRLVRNLSHVIENIKENR</sequence>
<evidence type="ECO:0000256" key="5">
    <source>
        <dbReference type="ARBA" id="ARBA00023277"/>
    </source>
</evidence>
<evidence type="ECO:0000256" key="2">
    <source>
        <dbReference type="ARBA" id="ARBA00006171"/>
    </source>
</evidence>
<dbReference type="SUPFAM" id="SSF56784">
    <property type="entry name" value="HAD-like"/>
    <property type="match status" value="1"/>
</dbReference>
<accession>A0ABV2JL76</accession>
<name>A0ABV2JL76_9STRE</name>
<keyword evidence="6" id="KW-0378">Hydrolase</keyword>
<protein>
    <submittedName>
        <fullName evidence="6">HAD superfamily hydrolase (TIGR01509 family)</fullName>
    </submittedName>
</protein>
<gene>
    <name evidence="6" type="ORF">ABID27_001308</name>
</gene>
<dbReference type="GO" id="GO:0016787">
    <property type="term" value="F:hydrolase activity"/>
    <property type="evidence" value="ECO:0007669"/>
    <property type="project" value="UniProtKB-KW"/>
</dbReference>
<evidence type="ECO:0000256" key="1">
    <source>
        <dbReference type="ARBA" id="ARBA00001946"/>
    </source>
</evidence>
<dbReference type="InterPro" id="IPR051600">
    <property type="entry name" value="Beta-PGM-like"/>
</dbReference>